<protein>
    <submittedName>
        <fullName evidence="2">Uncharacterized protein</fullName>
    </submittedName>
</protein>
<evidence type="ECO:0000256" key="1">
    <source>
        <dbReference type="SAM" id="MobiDB-lite"/>
    </source>
</evidence>
<sequence length="267" mass="28224">MEEFSVEHEDAEEGPAHCTSAEGELILELRLKDLINFEDIYADMPPLIPPSSELSVYPEPSVRPDLSACLDFPLSLPLLPHPLFPASAMPPLSPDSPSAHPQPTICSVGLLRVCQFPSVSWLEDPLSPPPASESWTPPQPSDPAAPPQLLAPLSPPLPVSLPAQSSVALALPRTSGSPPRSPEPWSHRFSVSTSCSAAVSQPPGVVSSSSTMAPPSVGSAMGRHHGCSLGLTWLVLLRLPSVSTLAPPSRVEVKPSLQNMEACNEDS</sequence>
<reference evidence="2 3" key="1">
    <citation type="submission" date="2022-01" db="EMBL/GenBank/DDBJ databases">
        <title>A high-quality chromosome-level genome assembly of rohu carp, Labeo rohita.</title>
        <authorList>
            <person name="Arick M.A. II"/>
            <person name="Hsu C.-Y."/>
            <person name="Magbanua Z."/>
            <person name="Pechanova O."/>
            <person name="Grover C."/>
            <person name="Miller E."/>
            <person name="Thrash A."/>
            <person name="Ezzel L."/>
            <person name="Alam S."/>
            <person name="Benzie J."/>
            <person name="Hamilton M."/>
            <person name="Karsi A."/>
            <person name="Lawrence M.L."/>
            <person name="Peterson D.G."/>
        </authorList>
    </citation>
    <scope>NUCLEOTIDE SEQUENCE [LARGE SCALE GENOMIC DNA]</scope>
    <source>
        <strain evidence="3">BAU-BD-2019</strain>
        <tissue evidence="2">Blood</tissue>
    </source>
</reference>
<evidence type="ECO:0000313" key="3">
    <source>
        <dbReference type="Proteomes" id="UP000830375"/>
    </source>
</evidence>
<keyword evidence="3" id="KW-1185">Reference proteome</keyword>
<dbReference type="EMBL" id="JACTAM010000017">
    <property type="protein sequence ID" value="KAI2654609.1"/>
    <property type="molecule type" value="Genomic_DNA"/>
</dbReference>
<name>A0ABQ8LVG1_LABRO</name>
<feature type="region of interest" description="Disordered" evidence="1">
    <location>
        <begin position="124"/>
        <end position="156"/>
    </location>
</feature>
<gene>
    <name evidence="2" type="ORF">H4Q32_011376</name>
</gene>
<accession>A0ABQ8LVG1</accession>
<dbReference type="Proteomes" id="UP000830375">
    <property type="component" value="Unassembled WGS sequence"/>
</dbReference>
<feature type="compositionally biased region" description="Pro residues" evidence="1">
    <location>
        <begin position="126"/>
        <end position="146"/>
    </location>
</feature>
<evidence type="ECO:0000313" key="2">
    <source>
        <dbReference type="EMBL" id="KAI2654609.1"/>
    </source>
</evidence>
<organism evidence="2 3">
    <name type="scientific">Labeo rohita</name>
    <name type="common">Indian major carp</name>
    <name type="synonym">Cyprinus rohita</name>
    <dbReference type="NCBI Taxonomy" id="84645"/>
    <lineage>
        <taxon>Eukaryota</taxon>
        <taxon>Metazoa</taxon>
        <taxon>Chordata</taxon>
        <taxon>Craniata</taxon>
        <taxon>Vertebrata</taxon>
        <taxon>Euteleostomi</taxon>
        <taxon>Actinopterygii</taxon>
        <taxon>Neopterygii</taxon>
        <taxon>Teleostei</taxon>
        <taxon>Ostariophysi</taxon>
        <taxon>Cypriniformes</taxon>
        <taxon>Cyprinidae</taxon>
        <taxon>Labeoninae</taxon>
        <taxon>Labeonini</taxon>
        <taxon>Labeo</taxon>
    </lineage>
</organism>
<proteinExistence type="predicted"/>
<comment type="caution">
    <text evidence="2">The sequence shown here is derived from an EMBL/GenBank/DDBJ whole genome shotgun (WGS) entry which is preliminary data.</text>
</comment>